<organism evidence="3 4">
    <name type="scientific">Solirubrum puertoriconensis</name>
    <dbReference type="NCBI Taxonomy" id="1751427"/>
    <lineage>
        <taxon>Bacteria</taxon>
        <taxon>Pseudomonadati</taxon>
        <taxon>Bacteroidota</taxon>
        <taxon>Cytophagia</taxon>
        <taxon>Cytophagales</taxon>
    </lineage>
</organism>
<proteinExistence type="inferred from homology"/>
<dbReference type="EMBL" id="LNAL01000006">
    <property type="protein sequence ID" value="KUG08543.1"/>
    <property type="molecule type" value="Genomic_DNA"/>
</dbReference>
<dbReference type="AlphaFoldDB" id="A0A9X0HMA1"/>
<dbReference type="RefSeq" id="WP_059070112.1">
    <property type="nucleotide sequence ID" value="NZ_LNAL01000006.1"/>
</dbReference>
<comment type="similarity">
    <text evidence="1">Belongs to the universal stress protein A family.</text>
</comment>
<evidence type="ECO:0000259" key="2">
    <source>
        <dbReference type="Pfam" id="PF00582"/>
    </source>
</evidence>
<accession>A0A9X0HMA1</accession>
<evidence type="ECO:0000256" key="1">
    <source>
        <dbReference type="ARBA" id="ARBA00008791"/>
    </source>
</evidence>
<dbReference type="PANTHER" id="PTHR46268:SF6">
    <property type="entry name" value="UNIVERSAL STRESS PROTEIN UP12"/>
    <property type="match status" value="1"/>
</dbReference>
<gene>
    <name evidence="3" type="ORF">ASU33_10315</name>
</gene>
<comment type="caution">
    <text evidence="3">The sequence shown here is derived from an EMBL/GenBank/DDBJ whole genome shotgun (WGS) entry which is preliminary data.</text>
</comment>
<dbReference type="Proteomes" id="UP000054223">
    <property type="component" value="Unassembled WGS sequence"/>
</dbReference>
<evidence type="ECO:0000313" key="4">
    <source>
        <dbReference type="Proteomes" id="UP000054223"/>
    </source>
</evidence>
<reference evidence="3 4" key="1">
    <citation type="submission" date="2015-11" db="EMBL/GenBank/DDBJ databases">
        <title>Solirubrum puertoriconensis gen. nov. an environmental bacteria isolated in Puerto Rico.</title>
        <authorList>
            <person name="Cuebas-Irizarry M.F."/>
            <person name="Montalvo-Rodriguez R."/>
        </authorList>
    </citation>
    <scope>NUCLEOTIDE SEQUENCE [LARGE SCALE GENOMIC DNA]</scope>
    <source>
        <strain evidence="3 4">MC1A</strain>
    </source>
</reference>
<keyword evidence="4" id="KW-1185">Reference proteome</keyword>
<dbReference type="InterPro" id="IPR014729">
    <property type="entry name" value="Rossmann-like_a/b/a_fold"/>
</dbReference>
<dbReference type="InterPro" id="IPR006016">
    <property type="entry name" value="UspA"/>
</dbReference>
<dbReference type="SUPFAM" id="SSF52402">
    <property type="entry name" value="Adenine nucleotide alpha hydrolases-like"/>
    <property type="match status" value="2"/>
</dbReference>
<feature type="domain" description="UspA" evidence="2">
    <location>
        <begin position="146"/>
        <end position="269"/>
    </location>
</feature>
<dbReference type="Gene3D" id="3.40.50.620">
    <property type="entry name" value="HUPs"/>
    <property type="match status" value="2"/>
</dbReference>
<feature type="domain" description="UspA" evidence="2">
    <location>
        <begin position="3"/>
        <end position="135"/>
    </location>
</feature>
<dbReference type="CDD" id="cd00293">
    <property type="entry name" value="USP-like"/>
    <property type="match status" value="2"/>
</dbReference>
<sequence>MTPSIIVLTDFFAVSNRALSYAGELAEPLGAQLVLLHVQHDALLDPAEHGTYRAHREERKAAHQLVQLAEQQPVPAVAEISDAFLPDAIRESVEHHHPLMLVLGRPGTAYSPSDLVTGATVDLMRTVHRPLLVVPTVGWGTVPPHRIAVAIDDNPFTIMQQEDLLHRLQGCLGASLNLLHVAPTNEPEPTPESLLKLARTAGISSEIPATHVHTVHQAETAAGILQAAHEVKADLLVLIARRRSLFGSLFHRSVTAQVVAESPLPVLLLPAAE</sequence>
<dbReference type="PANTHER" id="PTHR46268">
    <property type="entry name" value="STRESS RESPONSE PROTEIN NHAX"/>
    <property type="match status" value="1"/>
</dbReference>
<protein>
    <recommendedName>
        <fullName evidence="2">UspA domain-containing protein</fullName>
    </recommendedName>
</protein>
<dbReference type="Pfam" id="PF00582">
    <property type="entry name" value="Usp"/>
    <property type="match status" value="2"/>
</dbReference>
<dbReference type="OrthoDB" id="871451at2"/>
<evidence type="ECO:0000313" key="3">
    <source>
        <dbReference type="EMBL" id="KUG08543.1"/>
    </source>
</evidence>
<name>A0A9X0HMA1_SOLP1</name>